<feature type="transmembrane region" description="Helical" evidence="6">
    <location>
        <begin position="39"/>
        <end position="61"/>
    </location>
</feature>
<protein>
    <recommendedName>
        <fullName evidence="8">GOST seven transmembrane domain-containing protein</fullName>
    </recommendedName>
</protein>
<dbReference type="PANTHER" id="PTHR21229">
    <property type="entry name" value="LUNG SEVEN TRANSMEMBRANE RECEPTOR"/>
    <property type="match status" value="1"/>
</dbReference>
<dbReference type="Pfam" id="PF06814">
    <property type="entry name" value="GOST_TM"/>
    <property type="match status" value="1"/>
</dbReference>
<evidence type="ECO:0000313" key="10">
    <source>
        <dbReference type="Proteomes" id="UP001157418"/>
    </source>
</evidence>
<dbReference type="GO" id="GO:0005794">
    <property type="term" value="C:Golgi apparatus"/>
    <property type="evidence" value="ECO:0007669"/>
    <property type="project" value="TreeGrafter"/>
</dbReference>
<dbReference type="InterPro" id="IPR053937">
    <property type="entry name" value="GOST_TM"/>
</dbReference>
<feature type="transmembrane region" description="Helical" evidence="6">
    <location>
        <begin position="73"/>
        <end position="94"/>
    </location>
</feature>
<comment type="subcellular location">
    <subcellularLocation>
        <location evidence="1">Membrane</location>
        <topology evidence="1">Multi-pass membrane protein</topology>
    </subcellularLocation>
</comment>
<evidence type="ECO:0000256" key="3">
    <source>
        <dbReference type="ARBA" id="ARBA00022729"/>
    </source>
</evidence>
<evidence type="ECO:0000256" key="2">
    <source>
        <dbReference type="ARBA" id="ARBA00022692"/>
    </source>
</evidence>
<keyword evidence="5 6" id="KW-0472">Membrane</keyword>
<feature type="chain" id="PRO_5043706597" description="GOST seven transmembrane domain-containing protein" evidence="7">
    <location>
        <begin position="22"/>
        <end position="221"/>
    </location>
</feature>
<feature type="transmembrane region" description="Helical" evidence="6">
    <location>
        <begin position="114"/>
        <end position="134"/>
    </location>
</feature>
<evidence type="ECO:0000256" key="1">
    <source>
        <dbReference type="ARBA" id="ARBA00004141"/>
    </source>
</evidence>
<evidence type="ECO:0000256" key="4">
    <source>
        <dbReference type="ARBA" id="ARBA00022989"/>
    </source>
</evidence>
<feature type="domain" description="GOST seven transmembrane" evidence="8">
    <location>
        <begin position="4"/>
        <end position="210"/>
    </location>
</feature>
<reference evidence="9 10" key="1">
    <citation type="submission" date="2022-01" db="EMBL/GenBank/DDBJ databases">
        <authorList>
            <person name="Xiong W."/>
            <person name="Schranz E."/>
        </authorList>
    </citation>
    <scope>NUCLEOTIDE SEQUENCE [LARGE SCALE GENOMIC DNA]</scope>
</reference>
<gene>
    <name evidence="9" type="ORF">LVIROSA_LOCUS17420</name>
</gene>
<keyword evidence="3 7" id="KW-0732">Signal</keyword>
<evidence type="ECO:0000256" key="5">
    <source>
        <dbReference type="ARBA" id="ARBA00023136"/>
    </source>
</evidence>
<dbReference type="EMBL" id="CAKMRJ010003334">
    <property type="protein sequence ID" value="CAH1430662.1"/>
    <property type="molecule type" value="Genomic_DNA"/>
</dbReference>
<evidence type="ECO:0000259" key="8">
    <source>
        <dbReference type="Pfam" id="PF06814"/>
    </source>
</evidence>
<accession>A0AAU9MVS7</accession>
<dbReference type="Proteomes" id="UP001157418">
    <property type="component" value="Unassembled WGS sequence"/>
</dbReference>
<feature type="transmembrane region" description="Helical" evidence="6">
    <location>
        <begin position="155"/>
        <end position="179"/>
    </location>
</feature>
<dbReference type="InterPro" id="IPR009637">
    <property type="entry name" value="GPR107/GPR108-like"/>
</dbReference>
<name>A0AAU9MVS7_9ASTR</name>
<keyword evidence="2 6" id="KW-0812">Transmembrane</keyword>
<dbReference type="PANTHER" id="PTHR21229:SF2">
    <property type="entry name" value="RE59932P"/>
    <property type="match status" value="1"/>
</dbReference>
<sequence>MHLLMALLLVITSAHFICAAAEQHYVKVAGTPHPHGWDVIFYMFQLIRNGLFFTVIMLIGIGRCLWKPFWKGMDTLILMILMDVILLQVIGNVASIKAGETSHYGYDYWKWKAVFFLSDYGSCVIMFSMYSSIISLREAHETDGSAARDLEKLRLFVLAAFGYVFFTRVIVVFGLAPLVVDKWPWMIDAAKETGNLVFCMVMFYMYRPLEKHVVGDEELGL</sequence>
<keyword evidence="10" id="KW-1185">Reference proteome</keyword>
<dbReference type="AlphaFoldDB" id="A0AAU9MVS7"/>
<evidence type="ECO:0000313" key="9">
    <source>
        <dbReference type="EMBL" id="CAH1430662.1"/>
    </source>
</evidence>
<dbReference type="GO" id="GO:0016020">
    <property type="term" value="C:membrane"/>
    <property type="evidence" value="ECO:0007669"/>
    <property type="project" value="UniProtKB-SubCell"/>
</dbReference>
<organism evidence="9 10">
    <name type="scientific">Lactuca virosa</name>
    <dbReference type="NCBI Taxonomy" id="75947"/>
    <lineage>
        <taxon>Eukaryota</taxon>
        <taxon>Viridiplantae</taxon>
        <taxon>Streptophyta</taxon>
        <taxon>Embryophyta</taxon>
        <taxon>Tracheophyta</taxon>
        <taxon>Spermatophyta</taxon>
        <taxon>Magnoliopsida</taxon>
        <taxon>eudicotyledons</taxon>
        <taxon>Gunneridae</taxon>
        <taxon>Pentapetalae</taxon>
        <taxon>asterids</taxon>
        <taxon>campanulids</taxon>
        <taxon>Asterales</taxon>
        <taxon>Asteraceae</taxon>
        <taxon>Cichorioideae</taxon>
        <taxon>Cichorieae</taxon>
        <taxon>Lactucinae</taxon>
        <taxon>Lactuca</taxon>
    </lineage>
</organism>
<evidence type="ECO:0000256" key="7">
    <source>
        <dbReference type="SAM" id="SignalP"/>
    </source>
</evidence>
<evidence type="ECO:0000256" key="6">
    <source>
        <dbReference type="SAM" id="Phobius"/>
    </source>
</evidence>
<proteinExistence type="predicted"/>
<keyword evidence="4 6" id="KW-1133">Transmembrane helix</keyword>
<feature type="signal peptide" evidence="7">
    <location>
        <begin position="1"/>
        <end position="21"/>
    </location>
</feature>
<comment type="caution">
    <text evidence="9">The sequence shown here is derived from an EMBL/GenBank/DDBJ whole genome shotgun (WGS) entry which is preliminary data.</text>
</comment>